<evidence type="ECO:0000313" key="2">
    <source>
        <dbReference type="EMBL" id="SLN43652.1"/>
    </source>
</evidence>
<dbReference type="Pfam" id="PF09836">
    <property type="entry name" value="DUF2063"/>
    <property type="match status" value="1"/>
</dbReference>
<reference evidence="2 3" key="1">
    <citation type="submission" date="2017-03" db="EMBL/GenBank/DDBJ databases">
        <authorList>
            <person name="Afonso C.L."/>
            <person name="Miller P.J."/>
            <person name="Scott M.A."/>
            <person name="Spackman E."/>
            <person name="Goraichik I."/>
            <person name="Dimitrov K.M."/>
            <person name="Suarez D.L."/>
            <person name="Swayne D.E."/>
        </authorList>
    </citation>
    <scope>NUCLEOTIDE SEQUENCE [LARGE SCALE GENOMIC DNA]</scope>
    <source>
        <strain evidence="2 3">CECT 8620</strain>
    </source>
</reference>
<dbReference type="RefSeq" id="WP_234990430.1">
    <property type="nucleotide sequence ID" value="NZ_FWFS01000006.1"/>
</dbReference>
<dbReference type="Proteomes" id="UP000193862">
    <property type="component" value="Unassembled WGS sequence"/>
</dbReference>
<feature type="domain" description="Putative DNA-binding" evidence="1">
    <location>
        <begin position="7"/>
        <end position="95"/>
    </location>
</feature>
<proteinExistence type="predicted"/>
<evidence type="ECO:0000313" key="3">
    <source>
        <dbReference type="Proteomes" id="UP000193862"/>
    </source>
</evidence>
<sequence>MQWPDTEQNFRNAIFESTPPTGITARAPREAEIRFCVYRNNITHSLSRALASRFAVIERLVGGAFFAAMAREFLHAHPPRSPVLHAWGAAFPAFLDDFAPVAHLPYLSAVARLELARGRAYHAADAPPADARALAQAAQEPARLYLDLHPSVQSLCAPQAFVSIWRANQAGTPPGRVVADHPQAAVVLRDARDQVQVLEVALGDIDCLGALQAGRSLLEAASLTQDPAALFTRLITAGAITRFSLGEAP</sequence>
<accession>A0A1Y5SPF1</accession>
<gene>
    <name evidence="2" type="ORF">AQS8620_01733</name>
</gene>
<protein>
    <recommendedName>
        <fullName evidence="1">Putative DNA-binding domain-containing protein</fullName>
    </recommendedName>
</protein>
<dbReference type="AlphaFoldDB" id="A0A1Y5SPF1"/>
<evidence type="ECO:0000259" key="1">
    <source>
        <dbReference type="Pfam" id="PF09836"/>
    </source>
</evidence>
<dbReference type="InterPro" id="IPR044922">
    <property type="entry name" value="DUF2063_N_sf"/>
</dbReference>
<keyword evidence="3" id="KW-1185">Reference proteome</keyword>
<dbReference type="Gene3D" id="1.10.150.690">
    <property type="entry name" value="DUF2063"/>
    <property type="match status" value="1"/>
</dbReference>
<dbReference type="InterPro" id="IPR018640">
    <property type="entry name" value="DUF2063"/>
</dbReference>
<dbReference type="EMBL" id="FWFS01000006">
    <property type="protein sequence ID" value="SLN43652.1"/>
    <property type="molecule type" value="Genomic_DNA"/>
</dbReference>
<name>A0A1Y5SPF1_9RHOB</name>
<organism evidence="2 3">
    <name type="scientific">Aquimixticola soesokkakensis</name>
    <dbReference type="NCBI Taxonomy" id="1519096"/>
    <lineage>
        <taxon>Bacteria</taxon>
        <taxon>Pseudomonadati</taxon>
        <taxon>Pseudomonadota</taxon>
        <taxon>Alphaproteobacteria</taxon>
        <taxon>Rhodobacterales</taxon>
        <taxon>Paracoccaceae</taxon>
        <taxon>Aquimixticola</taxon>
    </lineage>
</organism>